<evidence type="ECO:0000259" key="1">
    <source>
        <dbReference type="Pfam" id="PF11160"/>
    </source>
</evidence>
<keyword evidence="3" id="KW-1185">Reference proteome</keyword>
<reference evidence="2 3" key="1">
    <citation type="submission" date="2023-07" db="EMBL/GenBank/DDBJ databases">
        <title>Genomic Encyclopedia of Type Strains, Phase IV (KMG-IV): sequencing the most valuable type-strain genomes for metagenomic binning, comparative biology and taxonomic classification.</title>
        <authorList>
            <person name="Goeker M."/>
        </authorList>
    </citation>
    <scope>NUCLEOTIDE SEQUENCE [LARGE SCALE GENOMIC DNA]</scope>
    <source>
        <strain evidence="2 3">DSM 11549</strain>
    </source>
</reference>
<gene>
    <name evidence="2" type="ORF">J2R99_002624</name>
</gene>
<evidence type="ECO:0000313" key="3">
    <source>
        <dbReference type="Proteomes" id="UP001230253"/>
    </source>
</evidence>
<dbReference type="EMBL" id="JAUSUK010000002">
    <property type="protein sequence ID" value="MDQ0326755.1"/>
    <property type="molecule type" value="Genomic_DNA"/>
</dbReference>
<organism evidence="2 3">
    <name type="scientific">Rhodopseudomonas julia</name>
    <dbReference type="NCBI Taxonomy" id="200617"/>
    <lineage>
        <taxon>Bacteria</taxon>
        <taxon>Pseudomonadati</taxon>
        <taxon>Pseudomonadota</taxon>
        <taxon>Alphaproteobacteria</taxon>
        <taxon>Hyphomicrobiales</taxon>
        <taxon>Nitrobacteraceae</taxon>
        <taxon>Rhodopseudomonas</taxon>
    </lineage>
</organism>
<dbReference type="Proteomes" id="UP001230253">
    <property type="component" value="Unassembled WGS sequence"/>
</dbReference>
<dbReference type="RefSeq" id="WP_307154890.1">
    <property type="nucleotide sequence ID" value="NZ_JAUSUK010000002.1"/>
</dbReference>
<protein>
    <submittedName>
        <fullName evidence="2">Argonaute-like protein implicated in RNA metabolism and viral defense</fullName>
    </submittedName>
</protein>
<accession>A0ABU0C8D1</accession>
<name>A0ABU0C8D1_9BRAD</name>
<dbReference type="Pfam" id="PF11160">
    <property type="entry name" value="Hva1_TUDOR"/>
    <property type="match status" value="1"/>
</dbReference>
<sequence>MKLTAMPAEIKEVLKKKMAQTYRKGESVEWRFGGWTSRGRIVEVFTRPVARSLEGHEIVRNADAENPAYLIEQDDESRVMKSHCELSGLR</sequence>
<feature type="domain" description="Hypervirulence associated protein TUDOR" evidence="1">
    <location>
        <begin position="25"/>
        <end position="83"/>
    </location>
</feature>
<evidence type="ECO:0000313" key="2">
    <source>
        <dbReference type="EMBL" id="MDQ0326755.1"/>
    </source>
</evidence>
<proteinExistence type="predicted"/>
<dbReference type="InterPro" id="IPR021331">
    <property type="entry name" value="Hva1_TUDOR"/>
</dbReference>
<comment type="caution">
    <text evidence="2">The sequence shown here is derived from an EMBL/GenBank/DDBJ whole genome shotgun (WGS) entry which is preliminary data.</text>
</comment>